<dbReference type="PANTHER" id="PTHR16056">
    <property type="entry name" value="REGULATOR OF MICROTUBULE DYNAMICS PROTEIN"/>
    <property type="match status" value="1"/>
</dbReference>
<comment type="similarity">
    <text evidence="3 5">Belongs to the IPI1/TEX10 family.</text>
</comment>
<feature type="domain" description="Pre-rRNA-processing protein Ipi1 N-terminal" evidence="6">
    <location>
        <begin position="144"/>
        <end position="190"/>
    </location>
</feature>
<dbReference type="AlphaFoldDB" id="A0AAW0YNK6"/>
<evidence type="ECO:0000256" key="5">
    <source>
        <dbReference type="RuleBase" id="RU368021"/>
    </source>
</evidence>
<accession>A0AAW0YNK6</accession>
<organism evidence="7 8">
    <name type="scientific">Kwoniella newhampshirensis</name>
    <dbReference type="NCBI Taxonomy" id="1651941"/>
    <lineage>
        <taxon>Eukaryota</taxon>
        <taxon>Fungi</taxon>
        <taxon>Dikarya</taxon>
        <taxon>Basidiomycota</taxon>
        <taxon>Agaricomycotina</taxon>
        <taxon>Tremellomycetes</taxon>
        <taxon>Tremellales</taxon>
        <taxon>Cryptococcaceae</taxon>
        <taxon>Kwoniella</taxon>
    </lineage>
</organism>
<evidence type="ECO:0000256" key="4">
    <source>
        <dbReference type="ARBA" id="ARBA00023242"/>
    </source>
</evidence>
<reference evidence="7 8" key="1">
    <citation type="journal article" date="2024" name="bioRxiv">
        <title>Comparative genomics of Cryptococcus and Kwoniella reveals pathogenesis evolution and contrasting karyotype dynamics via intercentromeric recombination or chromosome fusion.</title>
        <authorList>
            <person name="Coelho M.A."/>
            <person name="David-Palma M."/>
            <person name="Shea T."/>
            <person name="Bowers K."/>
            <person name="McGinley-Smith S."/>
            <person name="Mohammad A.W."/>
            <person name="Gnirke A."/>
            <person name="Yurkov A.M."/>
            <person name="Nowrousian M."/>
            <person name="Sun S."/>
            <person name="Cuomo C.A."/>
            <person name="Heitman J."/>
        </authorList>
    </citation>
    <scope>NUCLEOTIDE SEQUENCE [LARGE SCALE GENOMIC DNA]</scope>
    <source>
        <strain evidence="7 8">CBS 13917</strain>
    </source>
</reference>
<dbReference type="Proteomes" id="UP001388673">
    <property type="component" value="Unassembled WGS sequence"/>
</dbReference>
<comment type="function">
    <text evidence="1 5">Component of the RIX1 complex required for processing of ITS2 sequences from 35S pre-rRNA.</text>
</comment>
<evidence type="ECO:0000256" key="3">
    <source>
        <dbReference type="ARBA" id="ARBA00006427"/>
    </source>
</evidence>
<dbReference type="InterPro" id="IPR024679">
    <property type="entry name" value="Ipi1_N"/>
</dbReference>
<keyword evidence="5" id="KW-0698">rRNA processing</keyword>
<evidence type="ECO:0000313" key="7">
    <source>
        <dbReference type="EMBL" id="KAK8858519.1"/>
    </source>
</evidence>
<dbReference type="PANTHER" id="PTHR16056:SF2">
    <property type="entry name" value="TESTIS-EXPRESSED PROTEIN 10"/>
    <property type="match status" value="1"/>
</dbReference>
<comment type="subcellular location">
    <subcellularLocation>
        <location evidence="2 5">Nucleus</location>
    </subcellularLocation>
</comment>
<dbReference type="SUPFAM" id="SSF48371">
    <property type="entry name" value="ARM repeat"/>
    <property type="match status" value="1"/>
</dbReference>
<dbReference type="RefSeq" id="XP_066803360.1">
    <property type="nucleotide sequence ID" value="XM_066945859.1"/>
</dbReference>
<evidence type="ECO:0000259" key="6">
    <source>
        <dbReference type="Pfam" id="PF12333"/>
    </source>
</evidence>
<evidence type="ECO:0000256" key="2">
    <source>
        <dbReference type="ARBA" id="ARBA00004123"/>
    </source>
</evidence>
<sequence>MPKATKKKKEKHADFAKAKLKLGKGKQAASNATDTSFKARSIALPGQEALARAARVEDGSGLSEPTTPNGLTLDDLIIRFRHPNAGVRKESLGGVREILTMDVGRETGKVLRALGGLISDDDASVRKALIGLLGWYLAQVPVSTLSPHLPLLVLQTSSALSHIFPEIRLDGCKLVHLLLQHVPSHVVGSWPHDPSNILEGLRLAVGLGGEKGVNSQIGRLTGGAKLMTMRAMGEFVRRGLGVGLEVEKGKWKEGWVEISENRDKGQQRTVREDGAADLGEEGWLVSGKEWDVQAELENGWEIGRLGQQGGKGDEDNVVGVVSQLYLQLHPLLLSTFLESAPTAFSPSQTWSFPSSSAASTEDIPLALCNTTAALTELLARAILTRASPNSSTELKAVRTCVSDFLKRMAAWFPFRSPKSQALTPSGLSPGFELSLTYSNLAVLLAPRPPELVWPENTKGSARQTRSAMKVKAVQNAWEKMQEVTRDKGKGKGKTNGIDSWALEEVAEWVKDVLAPTKDMLAPSLTPAAYSALLPIIWALLVQPPATSPPEEDIPTSVGTAFLTHLSRQGSNSAIRSIGDEFVIAVIEIHEQRYPRLPFYIQSDSRLHDLFGSWFESVPKTLWELGARDESSTERLLRFLLGVGSRGQGGTNPSFELLNVNVFPSIASKLAAFYHIQHPTKGSVPGPWVKLFQPQVKKIGLDVAKLWVEWDSGGRLKDAVGRGCRVAGEEWEKYWMR</sequence>
<proteinExistence type="inferred from homology"/>
<keyword evidence="4 5" id="KW-0539">Nucleus</keyword>
<protein>
    <recommendedName>
        <fullName evidence="5">Pre-rRNA-processing protein</fullName>
    </recommendedName>
</protein>
<dbReference type="EMBL" id="JBCAWK010000005">
    <property type="protein sequence ID" value="KAK8858519.1"/>
    <property type="molecule type" value="Genomic_DNA"/>
</dbReference>
<dbReference type="GO" id="GO:0005634">
    <property type="term" value="C:nucleus"/>
    <property type="evidence" value="ECO:0007669"/>
    <property type="project" value="UniProtKB-SubCell"/>
</dbReference>
<evidence type="ECO:0000256" key="1">
    <source>
        <dbReference type="ARBA" id="ARBA00002355"/>
    </source>
</evidence>
<name>A0AAW0YNK6_9TREE</name>
<dbReference type="InterPro" id="IPR016024">
    <property type="entry name" value="ARM-type_fold"/>
</dbReference>
<evidence type="ECO:0000313" key="8">
    <source>
        <dbReference type="Proteomes" id="UP001388673"/>
    </source>
</evidence>
<keyword evidence="5" id="KW-0690">Ribosome biogenesis</keyword>
<dbReference type="Pfam" id="PF12333">
    <property type="entry name" value="Ipi1_N"/>
    <property type="match status" value="1"/>
</dbReference>
<dbReference type="GeneID" id="92180004"/>
<comment type="caution">
    <text evidence="7">The sequence shown here is derived from an EMBL/GenBank/DDBJ whole genome shotgun (WGS) entry which is preliminary data.</text>
</comment>
<dbReference type="KEGG" id="kne:92180004"/>
<dbReference type="GO" id="GO:0120330">
    <property type="term" value="C:rixosome complex"/>
    <property type="evidence" value="ECO:0007669"/>
    <property type="project" value="UniProtKB-UniRule"/>
</dbReference>
<dbReference type="GO" id="GO:0006364">
    <property type="term" value="P:rRNA processing"/>
    <property type="evidence" value="ECO:0007669"/>
    <property type="project" value="UniProtKB-UniRule"/>
</dbReference>
<keyword evidence="8" id="KW-1185">Reference proteome</keyword>
<gene>
    <name evidence="7" type="ORF">IAR55_002746</name>
</gene>
<comment type="subunit">
    <text evidence="5">Component of the RIX1 complex.</text>
</comment>